<dbReference type="InterPro" id="IPR050389">
    <property type="entry name" value="LysR-type_TF"/>
</dbReference>
<evidence type="ECO:0000256" key="4">
    <source>
        <dbReference type="ARBA" id="ARBA00023163"/>
    </source>
</evidence>
<evidence type="ECO:0000313" key="6">
    <source>
        <dbReference type="EMBL" id="QFI38097.1"/>
    </source>
</evidence>
<protein>
    <submittedName>
        <fullName evidence="6">LysR family transcriptional regulator</fullName>
    </submittedName>
</protein>
<dbReference type="Proteomes" id="UP000327424">
    <property type="component" value="Chromosome"/>
</dbReference>
<keyword evidence="2" id="KW-0805">Transcription regulation</keyword>
<keyword evidence="3" id="KW-0238">DNA-binding</keyword>
<dbReference type="PANTHER" id="PTHR30118">
    <property type="entry name" value="HTH-TYPE TRANSCRIPTIONAL REGULATOR LEUO-RELATED"/>
    <property type="match status" value="1"/>
</dbReference>
<dbReference type="InterPro" id="IPR000847">
    <property type="entry name" value="LysR_HTH_N"/>
</dbReference>
<keyword evidence="4" id="KW-0804">Transcription</keyword>
<dbReference type="PRINTS" id="PR00039">
    <property type="entry name" value="HTHLYSR"/>
</dbReference>
<dbReference type="KEGG" id="mmaa:FR932_09650"/>
<dbReference type="RefSeq" id="WP_019443199.1">
    <property type="nucleotide sequence ID" value="NZ_ALOE01000046.1"/>
</dbReference>
<evidence type="ECO:0000256" key="1">
    <source>
        <dbReference type="ARBA" id="ARBA00009437"/>
    </source>
</evidence>
<dbReference type="PROSITE" id="PS50931">
    <property type="entry name" value="HTH_LYSR"/>
    <property type="match status" value="1"/>
</dbReference>
<dbReference type="InterPro" id="IPR036390">
    <property type="entry name" value="WH_DNA-bd_sf"/>
</dbReference>
<organism evidence="6 7">
    <name type="scientific">Moritella marina ATCC 15381</name>
    <dbReference type="NCBI Taxonomy" id="1202962"/>
    <lineage>
        <taxon>Bacteria</taxon>
        <taxon>Pseudomonadati</taxon>
        <taxon>Pseudomonadota</taxon>
        <taxon>Gammaproteobacteria</taxon>
        <taxon>Alteromonadales</taxon>
        <taxon>Moritellaceae</taxon>
        <taxon>Moritella</taxon>
    </lineage>
</organism>
<dbReference type="InterPro" id="IPR036388">
    <property type="entry name" value="WH-like_DNA-bd_sf"/>
</dbReference>
<gene>
    <name evidence="6" type="ORF">FR932_09650</name>
</gene>
<keyword evidence="7" id="KW-1185">Reference proteome</keyword>
<dbReference type="EMBL" id="CP044399">
    <property type="protein sequence ID" value="QFI38097.1"/>
    <property type="molecule type" value="Genomic_DNA"/>
</dbReference>
<accession>A0A5J6WJB9</accession>
<dbReference type="SUPFAM" id="SSF46785">
    <property type="entry name" value="Winged helix' DNA-binding domain"/>
    <property type="match status" value="1"/>
</dbReference>
<dbReference type="AlphaFoldDB" id="A0A5J6WJB9"/>
<dbReference type="Gene3D" id="1.10.10.10">
    <property type="entry name" value="Winged helix-like DNA-binding domain superfamily/Winged helix DNA-binding domain"/>
    <property type="match status" value="1"/>
</dbReference>
<name>A0A5J6WJB9_MORMI</name>
<dbReference type="Pfam" id="PF03466">
    <property type="entry name" value="LysR_substrate"/>
    <property type="match status" value="1"/>
</dbReference>
<comment type="similarity">
    <text evidence="1">Belongs to the LysR transcriptional regulatory family.</text>
</comment>
<dbReference type="PANTHER" id="PTHR30118:SF15">
    <property type="entry name" value="TRANSCRIPTIONAL REGULATORY PROTEIN"/>
    <property type="match status" value="1"/>
</dbReference>
<sequence length="302" mass="33514">MNENNIAKVDFNLLKSLQVLLAEQHVGRAAKKMNVSQSAMSHTLTRLRDTFDDPLFTRHAKGLEPTARALELADKLDFILNEIDGLFAPPSLKLAQVHARFRIQTHDFIVAAYLANAVRAINAEAPHVIMDIQMMSQTGDDDLDAGKLDMIIGAGVKAKPRFMQKRLTDEAVVCLLDKDNPVLNSWNTESIFECAHIKSSLLDEQHDSVSQFGITAGMPARKIGLYAETLNLQLALLANTQLISFLPQSMAVQGQALYGLTVKACPFPLPKVTIKGVWHERHQNDLLHKWIRDKISAAFVSA</sequence>
<evidence type="ECO:0000256" key="2">
    <source>
        <dbReference type="ARBA" id="ARBA00023015"/>
    </source>
</evidence>
<evidence type="ECO:0000259" key="5">
    <source>
        <dbReference type="PROSITE" id="PS50931"/>
    </source>
</evidence>
<evidence type="ECO:0000313" key="7">
    <source>
        <dbReference type="Proteomes" id="UP000327424"/>
    </source>
</evidence>
<dbReference type="OrthoDB" id="8557381at2"/>
<dbReference type="Gene3D" id="3.40.190.10">
    <property type="entry name" value="Periplasmic binding protein-like II"/>
    <property type="match status" value="2"/>
</dbReference>
<dbReference type="InterPro" id="IPR005119">
    <property type="entry name" value="LysR_subst-bd"/>
</dbReference>
<feature type="domain" description="HTH lysR-type" evidence="5">
    <location>
        <begin position="9"/>
        <end position="66"/>
    </location>
</feature>
<proteinExistence type="inferred from homology"/>
<dbReference type="Pfam" id="PF00126">
    <property type="entry name" value="HTH_1"/>
    <property type="match status" value="1"/>
</dbReference>
<dbReference type="SUPFAM" id="SSF53850">
    <property type="entry name" value="Periplasmic binding protein-like II"/>
    <property type="match status" value="1"/>
</dbReference>
<dbReference type="GO" id="GO:0003677">
    <property type="term" value="F:DNA binding"/>
    <property type="evidence" value="ECO:0007669"/>
    <property type="project" value="UniProtKB-KW"/>
</dbReference>
<reference evidence="6 7" key="1">
    <citation type="submission" date="2019-09" db="EMBL/GenBank/DDBJ databases">
        <title>Hybrid Assembly of the complete Genome of the Deep-Sea Bacterium Moritella marina from long Nanopore and Illumina reads.</title>
        <authorList>
            <person name="Magin S."/>
            <person name="Georgoulis A."/>
            <person name="Papadimitriou K."/>
            <person name="Iliakis G."/>
            <person name="Vorgias C.E."/>
        </authorList>
    </citation>
    <scope>NUCLEOTIDE SEQUENCE [LARGE SCALE GENOMIC DNA]</scope>
    <source>
        <strain evidence="6 7">MP-1</strain>
    </source>
</reference>
<dbReference type="GO" id="GO:0003700">
    <property type="term" value="F:DNA-binding transcription factor activity"/>
    <property type="evidence" value="ECO:0007669"/>
    <property type="project" value="InterPro"/>
</dbReference>
<evidence type="ECO:0000256" key="3">
    <source>
        <dbReference type="ARBA" id="ARBA00023125"/>
    </source>
</evidence>